<evidence type="ECO:0000313" key="2">
    <source>
        <dbReference type="EMBL" id="OQR73218.1"/>
    </source>
</evidence>
<keyword evidence="3" id="KW-1185">Reference proteome</keyword>
<dbReference type="InParanoid" id="A0A1V9XIL4"/>
<evidence type="ECO:0000256" key="1">
    <source>
        <dbReference type="SAM" id="MobiDB-lite"/>
    </source>
</evidence>
<dbReference type="EMBL" id="MNPL01010303">
    <property type="protein sequence ID" value="OQR73218.1"/>
    <property type="molecule type" value="Genomic_DNA"/>
</dbReference>
<proteinExistence type="predicted"/>
<dbReference type="AlphaFoldDB" id="A0A1V9XIL4"/>
<feature type="compositionally biased region" description="Polar residues" evidence="1">
    <location>
        <begin position="9"/>
        <end position="36"/>
    </location>
</feature>
<feature type="region of interest" description="Disordered" evidence="1">
    <location>
        <begin position="1"/>
        <end position="41"/>
    </location>
</feature>
<reference evidence="2 3" key="1">
    <citation type="journal article" date="2017" name="Gigascience">
        <title>Draft genome of the honey bee ectoparasitic mite, Tropilaelaps mercedesae, is shaped by the parasitic life history.</title>
        <authorList>
            <person name="Dong X."/>
            <person name="Armstrong S.D."/>
            <person name="Xia D."/>
            <person name="Makepeace B.L."/>
            <person name="Darby A.C."/>
            <person name="Kadowaki T."/>
        </authorList>
    </citation>
    <scope>NUCLEOTIDE SEQUENCE [LARGE SCALE GENOMIC DNA]</scope>
    <source>
        <strain evidence="2">Wuxi-XJTLU</strain>
    </source>
</reference>
<gene>
    <name evidence="2" type="ORF">BIW11_09874</name>
</gene>
<protein>
    <submittedName>
        <fullName evidence="2">Uncharacterized protein</fullName>
    </submittedName>
</protein>
<dbReference type="Proteomes" id="UP000192247">
    <property type="component" value="Unassembled WGS sequence"/>
</dbReference>
<name>A0A1V9XIL4_9ACAR</name>
<comment type="caution">
    <text evidence="2">The sequence shown here is derived from an EMBL/GenBank/DDBJ whole genome shotgun (WGS) entry which is preliminary data.</text>
</comment>
<organism evidence="2 3">
    <name type="scientific">Tropilaelaps mercedesae</name>
    <dbReference type="NCBI Taxonomy" id="418985"/>
    <lineage>
        <taxon>Eukaryota</taxon>
        <taxon>Metazoa</taxon>
        <taxon>Ecdysozoa</taxon>
        <taxon>Arthropoda</taxon>
        <taxon>Chelicerata</taxon>
        <taxon>Arachnida</taxon>
        <taxon>Acari</taxon>
        <taxon>Parasitiformes</taxon>
        <taxon>Mesostigmata</taxon>
        <taxon>Gamasina</taxon>
        <taxon>Dermanyssoidea</taxon>
        <taxon>Laelapidae</taxon>
        <taxon>Tropilaelaps</taxon>
    </lineage>
</organism>
<sequence length="78" mass="8218">MKDSRASGGVTQMGSTGFSDQSSLSSVEGTKVTQSIGLKENPFPGIDTLYEDLLPPSSAKKRPKLYCAMSADVSMRSG</sequence>
<evidence type="ECO:0000313" key="3">
    <source>
        <dbReference type="Proteomes" id="UP000192247"/>
    </source>
</evidence>
<accession>A0A1V9XIL4</accession>